<keyword evidence="5" id="KW-0597">Phosphoprotein</keyword>
<dbReference type="InterPro" id="IPR003594">
    <property type="entry name" value="HATPase_dom"/>
</dbReference>
<accession>A0ABW0VQN4</accession>
<dbReference type="PROSITE" id="PS50885">
    <property type="entry name" value="HAMP"/>
    <property type="match status" value="1"/>
</dbReference>
<dbReference type="InterPro" id="IPR036890">
    <property type="entry name" value="HATPase_C_sf"/>
</dbReference>
<dbReference type="Pfam" id="PF00672">
    <property type="entry name" value="HAMP"/>
    <property type="match status" value="1"/>
</dbReference>
<dbReference type="InterPro" id="IPR036097">
    <property type="entry name" value="HisK_dim/P_sf"/>
</dbReference>
<name>A0ABW0VQN4_9BACL</name>
<feature type="domain" description="HAMP" evidence="14">
    <location>
        <begin position="59"/>
        <end position="111"/>
    </location>
</feature>
<proteinExistence type="predicted"/>
<evidence type="ECO:0000256" key="12">
    <source>
        <dbReference type="SAM" id="Phobius"/>
    </source>
</evidence>
<protein>
    <recommendedName>
        <fullName evidence="3">histidine kinase</fullName>
        <ecNumber evidence="3">2.7.13.3</ecNumber>
    </recommendedName>
</protein>
<dbReference type="SMART" id="SM00304">
    <property type="entry name" value="HAMP"/>
    <property type="match status" value="1"/>
</dbReference>
<dbReference type="GO" id="GO:0016301">
    <property type="term" value="F:kinase activity"/>
    <property type="evidence" value="ECO:0007669"/>
    <property type="project" value="UniProtKB-KW"/>
</dbReference>
<keyword evidence="12" id="KW-1133">Transmembrane helix</keyword>
<evidence type="ECO:0000256" key="8">
    <source>
        <dbReference type="ARBA" id="ARBA00022777"/>
    </source>
</evidence>
<dbReference type="PROSITE" id="PS50109">
    <property type="entry name" value="HIS_KIN"/>
    <property type="match status" value="1"/>
</dbReference>
<evidence type="ECO:0000256" key="6">
    <source>
        <dbReference type="ARBA" id="ARBA00022679"/>
    </source>
</evidence>
<dbReference type="EMBL" id="JBHSOW010000007">
    <property type="protein sequence ID" value="MFC5647783.1"/>
    <property type="molecule type" value="Genomic_DNA"/>
</dbReference>
<evidence type="ECO:0000256" key="1">
    <source>
        <dbReference type="ARBA" id="ARBA00000085"/>
    </source>
</evidence>
<evidence type="ECO:0000313" key="15">
    <source>
        <dbReference type="EMBL" id="MFC5647783.1"/>
    </source>
</evidence>
<dbReference type="PANTHER" id="PTHR45453">
    <property type="entry name" value="PHOSPHATE REGULON SENSOR PROTEIN PHOR"/>
    <property type="match status" value="1"/>
</dbReference>
<evidence type="ECO:0000256" key="9">
    <source>
        <dbReference type="ARBA" id="ARBA00022840"/>
    </source>
</evidence>
<comment type="catalytic activity">
    <reaction evidence="1">
        <text>ATP + protein L-histidine = ADP + protein N-phospho-L-histidine.</text>
        <dbReference type="EC" id="2.7.13.3"/>
    </reaction>
</comment>
<dbReference type="Pfam" id="PF02518">
    <property type="entry name" value="HATPase_c"/>
    <property type="match status" value="1"/>
</dbReference>
<gene>
    <name evidence="15" type="ORF">ACFPYJ_01365</name>
</gene>
<dbReference type="InterPro" id="IPR003660">
    <property type="entry name" value="HAMP_dom"/>
</dbReference>
<evidence type="ECO:0000256" key="11">
    <source>
        <dbReference type="ARBA" id="ARBA00023136"/>
    </source>
</evidence>
<dbReference type="Pfam" id="PF00512">
    <property type="entry name" value="HisKA"/>
    <property type="match status" value="1"/>
</dbReference>
<dbReference type="InterPro" id="IPR050351">
    <property type="entry name" value="BphY/WalK/GraS-like"/>
</dbReference>
<dbReference type="Gene3D" id="6.10.340.10">
    <property type="match status" value="1"/>
</dbReference>
<evidence type="ECO:0000256" key="4">
    <source>
        <dbReference type="ARBA" id="ARBA00022475"/>
    </source>
</evidence>
<dbReference type="EC" id="2.7.13.3" evidence="3"/>
<dbReference type="RefSeq" id="WP_379186239.1">
    <property type="nucleotide sequence ID" value="NZ_JBHSOW010000007.1"/>
</dbReference>
<dbReference type="Proteomes" id="UP001596047">
    <property type="component" value="Unassembled WGS sequence"/>
</dbReference>
<feature type="transmembrane region" description="Helical" evidence="12">
    <location>
        <begin position="7"/>
        <end position="30"/>
    </location>
</feature>
<dbReference type="InterPro" id="IPR005467">
    <property type="entry name" value="His_kinase_dom"/>
</dbReference>
<dbReference type="SMART" id="SM00387">
    <property type="entry name" value="HATPase_c"/>
    <property type="match status" value="1"/>
</dbReference>
<feature type="domain" description="Histidine kinase" evidence="13">
    <location>
        <begin position="126"/>
        <end position="354"/>
    </location>
</feature>
<keyword evidence="9" id="KW-0067">ATP-binding</keyword>
<dbReference type="PANTHER" id="PTHR45453:SF1">
    <property type="entry name" value="PHOSPHATE REGULON SENSOR PROTEIN PHOR"/>
    <property type="match status" value="1"/>
</dbReference>
<evidence type="ECO:0000256" key="2">
    <source>
        <dbReference type="ARBA" id="ARBA00004651"/>
    </source>
</evidence>
<evidence type="ECO:0000256" key="5">
    <source>
        <dbReference type="ARBA" id="ARBA00022553"/>
    </source>
</evidence>
<keyword evidence="16" id="KW-1185">Reference proteome</keyword>
<dbReference type="CDD" id="cd06225">
    <property type="entry name" value="HAMP"/>
    <property type="match status" value="1"/>
</dbReference>
<dbReference type="Gene3D" id="1.10.287.130">
    <property type="match status" value="1"/>
</dbReference>
<evidence type="ECO:0000256" key="3">
    <source>
        <dbReference type="ARBA" id="ARBA00012438"/>
    </source>
</evidence>
<keyword evidence="12" id="KW-0812">Transmembrane</keyword>
<evidence type="ECO:0000256" key="7">
    <source>
        <dbReference type="ARBA" id="ARBA00022741"/>
    </source>
</evidence>
<dbReference type="PRINTS" id="PR00344">
    <property type="entry name" value="BCTRLSENSOR"/>
</dbReference>
<evidence type="ECO:0000256" key="10">
    <source>
        <dbReference type="ARBA" id="ARBA00023012"/>
    </source>
</evidence>
<comment type="subcellular location">
    <subcellularLocation>
        <location evidence="2">Cell membrane</location>
        <topology evidence="2">Multi-pass membrane protein</topology>
    </subcellularLocation>
</comment>
<dbReference type="InterPro" id="IPR004358">
    <property type="entry name" value="Sig_transdc_His_kin-like_C"/>
</dbReference>
<feature type="transmembrane region" description="Helical" evidence="12">
    <location>
        <begin position="36"/>
        <end position="58"/>
    </location>
</feature>
<evidence type="ECO:0000259" key="14">
    <source>
        <dbReference type="PROSITE" id="PS50885"/>
    </source>
</evidence>
<keyword evidence="6" id="KW-0808">Transferase</keyword>
<reference evidence="16" key="1">
    <citation type="journal article" date="2019" name="Int. J. Syst. Evol. Microbiol.">
        <title>The Global Catalogue of Microorganisms (GCM) 10K type strain sequencing project: providing services to taxonomists for standard genome sequencing and annotation.</title>
        <authorList>
            <consortium name="The Broad Institute Genomics Platform"/>
            <consortium name="The Broad Institute Genome Sequencing Center for Infectious Disease"/>
            <person name="Wu L."/>
            <person name="Ma J."/>
        </authorList>
    </citation>
    <scope>NUCLEOTIDE SEQUENCE [LARGE SCALE GENOMIC DNA]</scope>
    <source>
        <strain evidence="16">CGMCC 1.3240</strain>
    </source>
</reference>
<dbReference type="SUPFAM" id="SSF55874">
    <property type="entry name" value="ATPase domain of HSP90 chaperone/DNA topoisomerase II/histidine kinase"/>
    <property type="match status" value="1"/>
</dbReference>
<dbReference type="CDD" id="cd00082">
    <property type="entry name" value="HisKA"/>
    <property type="match status" value="1"/>
</dbReference>
<keyword evidence="7" id="KW-0547">Nucleotide-binding</keyword>
<keyword evidence="11 12" id="KW-0472">Membrane</keyword>
<keyword evidence="8 15" id="KW-0418">Kinase</keyword>
<evidence type="ECO:0000313" key="16">
    <source>
        <dbReference type="Proteomes" id="UP001596047"/>
    </source>
</evidence>
<dbReference type="SMART" id="SM00388">
    <property type="entry name" value="HisKA"/>
    <property type="match status" value="1"/>
</dbReference>
<keyword evidence="4" id="KW-1003">Cell membrane</keyword>
<keyword evidence="10" id="KW-0902">Two-component regulatory system</keyword>
<dbReference type="SUPFAM" id="SSF47384">
    <property type="entry name" value="Homodimeric domain of signal transducing histidine kinase"/>
    <property type="match status" value="1"/>
</dbReference>
<organism evidence="15 16">
    <name type="scientific">Paenibacillus solisilvae</name>
    <dbReference type="NCBI Taxonomy" id="2486751"/>
    <lineage>
        <taxon>Bacteria</taxon>
        <taxon>Bacillati</taxon>
        <taxon>Bacillota</taxon>
        <taxon>Bacilli</taxon>
        <taxon>Bacillales</taxon>
        <taxon>Paenibacillaceae</taxon>
        <taxon>Paenibacillus</taxon>
    </lineage>
</organism>
<dbReference type="Gene3D" id="3.30.565.10">
    <property type="entry name" value="Histidine kinase-like ATPase, C-terminal domain"/>
    <property type="match status" value="1"/>
</dbReference>
<comment type="caution">
    <text evidence="15">The sequence shown here is derived from an EMBL/GenBank/DDBJ whole genome shotgun (WGS) entry which is preliminary data.</text>
</comment>
<dbReference type="InterPro" id="IPR003661">
    <property type="entry name" value="HisK_dim/P_dom"/>
</dbReference>
<sequence>MKLRVYLLMANAASILAIVVLLVFFYQYMLLSQKQFIWLSSVSLGAGLLSGTLHFILVRPVEQAVLRIREGSARIAEGDFGARVAQVGPVELKQLAGQFNDMGSKLAASFEQLQAAETARRELVANMAHDLRTPLASLQAYAEALEDGVVQDEATVRRYMATIRTESIRLGRLMQQLFELSTLDAVHPLNGQAGGDGLGSNDNCLLEDVLVELLPRFGPPLEAKSITLEVKVPEQPFACLLSSQSLQRILQNLLENAIRYSPDNGMIFIEGQINDDGRIQIAVSDSGEGVAQQERERIFDRFYRVDRSRGRGSGGAGLGLSIAKWLVEQAGGEIGVVCGEERGSTFWFTVPAAESERLQRRLVHV</sequence>
<evidence type="ECO:0000259" key="13">
    <source>
        <dbReference type="PROSITE" id="PS50109"/>
    </source>
</evidence>